<accession>A0A0M8MAF6</accession>
<dbReference type="Pfam" id="PF20459">
    <property type="entry name" value="DUF6712"/>
    <property type="match status" value="1"/>
</dbReference>
<gene>
    <name evidence="1" type="ORF">AM493_13850</name>
</gene>
<dbReference type="AlphaFoldDB" id="A0A0M8MAF6"/>
<dbReference type="InterPro" id="IPR046558">
    <property type="entry name" value="DUF6712"/>
</dbReference>
<reference evidence="1 2" key="1">
    <citation type="submission" date="2015-08" db="EMBL/GenBank/DDBJ databases">
        <title>Whole genome sequence of Flavobacterium akiainvivens IK-1T, from decaying Wikstroemia oahuensis, an endemic Hawaiian shrub.</title>
        <authorList>
            <person name="Wan X."/>
            <person name="Hou S."/>
            <person name="Saito J."/>
            <person name="Donachie S."/>
        </authorList>
    </citation>
    <scope>NUCLEOTIDE SEQUENCE [LARGE SCALE GENOMIC DNA]</scope>
    <source>
        <strain evidence="1 2">IK-1</strain>
    </source>
</reference>
<dbReference type="STRING" id="1202724.AM493_13850"/>
<protein>
    <submittedName>
        <fullName evidence="1">Uncharacterized protein</fullName>
    </submittedName>
</protein>
<evidence type="ECO:0000313" key="1">
    <source>
        <dbReference type="EMBL" id="KOS06993.1"/>
    </source>
</evidence>
<dbReference type="OrthoDB" id="1353229at2"/>
<evidence type="ECO:0000313" key="2">
    <source>
        <dbReference type="Proteomes" id="UP000037755"/>
    </source>
</evidence>
<name>A0A0M8MAF6_9FLAO</name>
<dbReference type="EMBL" id="LIYD01000005">
    <property type="protein sequence ID" value="KOS06993.1"/>
    <property type="molecule type" value="Genomic_DNA"/>
</dbReference>
<dbReference type="RefSeq" id="WP_054408624.1">
    <property type="nucleotide sequence ID" value="NZ_FOYA01000009.1"/>
</dbReference>
<proteinExistence type="predicted"/>
<dbReference type="Proteomes" id="UP000037755">
    <property type="component" value="Unassembled WGS sequence"/>
</dbReference>
<keyword evidence="2" id="KW-1185">Reference proteome</keyword>
<comment type="caution">
    <text evidence="1">The sequence shown here is derived from an EMBL/GenBank/DDBJ whole genome shotgun (WGS) entry which is preliminary data.</text>
</comment>
<sequence>MQTLITRADIARYKQVAKTPYDEKLNEQILDAQLLDVQPLIGEGLFNKIMALPEDYNQLLDGGVYEHDGISYTNYGLKMVLAYFAYARYIMFSSSIDTPFSVVEKLNDSSKPVTASDKKTIYNLNREAAMQVWQNVHNYLLRTGYPGFDVCKPRPSGMRFTKITP</sequence>
<organism evidence="1 2">
    <name type="scientific">Flavobacterium akiainvivens</name>
    <dbReference type="NCBI Taxonomy" id="1202724"/>
    <lineage>
        <taxon>Bacteria</taxon>
        <taxon>Pseudomonadati</taxon>
        <taxon>Bacteroidota</taxon>
        <taxon>Flavobacteriia</taxon>
        <taxon>Flavobacteriales</taxon>
        <taxon>Flavobacteriaceae</taxon>
        <taxon>Flavobacterium</taxon>
    </lineage>
</organism>
<dbReference type="PATRIC" id="fig|1202724.3.peg.2871"/>